<comment type="caution">
    <text evidence="2">The sequence shown here is derived from an EMBL/GenBank/DDBJ whole genome shotgun (WGS) entry which is preliminary data.</text>
</comment>
<reference evidence="2 3" key="1">
    <citation type="submission" date="2016-01" db="EMBL/GenBank/DDBJ databases">
        <title>Draft Genome Sequences of Seven Thermophilic Sporeformers Isolated from Foods.</title>
        <authorList>
            <person name="Berendsen E.M."/>
            <person name="Wells-Bennik M.H."/>
            <person name="Krawcyk A.O."/>
            <person name="De Jong A."/>
            <person name="Holsappel S."/>
            <person name="Eijlander R.T."/>
            <person name="Kuipers O.P."/>
        </authorList>
    </citation>
    <scope>NUCLEOTIDE SEQUENCE [LARGE SCALE GENOMIC DNA]</scope>
    <source>
        <strain evidence="2 3">B4135</strain>
    </source>
</reference>
<evidence type="ECO:0000313" key="3">
    <source>
        <dbReference type="Proteomes" id="UP000075683"/>
    </source>
</evidence>
<protein>
    <submittedName>
        <fullName evidence="2">Uncharacterized protein</fullName>
    </submittedName>
</protein>
<proteinExistence type="predicted"/>
<dbReference type="STRING" id="301148.B4135_2915"/>
<organism evidence="2 3">
    <name type="scientific">Caldibacillus debilis</name>
    <dbReference type="NCBI Taxonomy" id="301148"/>
    <lineage>
        <taxon>Bacteria</taxon>
        <taxon>Bacillati</taxon>
        <taxon>Bacillota</taxon>
        <taxon>Bacilli</taxon>
        <taxon>Bacillales</taxon>
        <taxon>Bacillaceae</taxon>
        <taxon>Caldibacillus</taxon>
    </lineage>
</organism>
<dbReference type="AlphaFoldDB" id="A0A150LN84"/>
<name>A0A150LN84_9BACI</name>
<sequence>MFKPREAHSTFTGWGAALKPGAALRRGRPKKTGSKDLTRFG</sequence>
<evidence type="ECO:0000256" key="1">
    <source>
        <dbReference type="SAM" id="MobiDB-lite"/>
    </source>
</evidence>
<accession>A0A150LN84</accession>
<dbReference type="EMBL" id="LQYT01000082">
    <property type="protein sequence ID" value="KYD13252.1"/>
    <property type="molecule type" value="Genomic_DNA"/>
</dbReference>
<evidence type="ECO:0000313" key="2">
    <source>
        <dbReference type="EMBL" id="KYD13252.1"/>
    </source>
</evidence>
<dbReference type="Proteomes" id="UP000075683">
    <property type="component" value="Unassembled WGS sequence"/>
</dbReference>
<feature type="region of interest" description="Disordered" evidence="1">
    <location>
        <begin position="1"/>
        <end position="41"/>
    </location>
</feature>
<gene>
    <name evidence="2" type="ORF">B4135_2915</name>
</gene>